<sequence length="317" mass="34049">MPRNGSPFEGTMTIALKEAADHLASIRMHLVMLLVLLTAFGAIYGAIGQIEQTVGQDPFLFLRLLTTAKDPVPSFVTFLGFLLPLVSIALAFDSVNGEYSRRTMSRILSQPIYRDALLFGKFLGGLIVLAICLVTLWLLVTGMGILTLGLPPSGEEILRGLGFLVTSLAYGGVWLALGLFFSTVFRQAATSALAALALWLVFAIFWGMITHALTLAIAPIDPTNPMTLVNAVEWQSALDRISPNTLYSEAAAALLNPSTRSLGLVFLSQMQGAIPGAPLPLGQSLVLIWPQLSGLAAAMVLIFTLGYVSFQRQEVRA</sequence>
<evidence type="ECO:0000313" key="2">
    <source>
        <dbReference type="EMBL" id="SON58402.1"/>
    </source>
</evidence>
<dbReference type="OrthoDB" id="9795677at2"/>
<feature type="transmembrane region" description="Helical" evidence="1">
    <location>
        <begin position="288"/>
        <end position="310"/>
    </location>
</feature>
<accession>A0A2C9DDJ1</accession>
<name>A0A2C9DDJ1_9HYPH</name>
<proteinExistence type="predicted"/>
<feature type="transmembrane region" description="Helical" evidence="1">
    <location>
        <begin position="30"/>
        <end position="50"/>
    </location>
</feature>
<feature type="transmembrane region" description="Helical" evidence="1">
    <location>
        <begin position="160"/>
        <end position="181"/>
    </location>
</feature>
<dbReference type="RefSeq" id="WP_099558607.1">
    <property type="nucleotide sequence ID" value="NZ_LT960614.1"/>
</dbReference>
<evidence type="ECO:0000313" key="3">
    <source>
        <dbReference type="Proteomes" id="UP000223606"/>
    </source>
</evidence>
<dbReference type="Proteomes" id="UP000223606">
    <property type="component" value="Chromosome 1"/>
</dbReference>
<dbReference type="GO" id="GO:0005886">
    <property type="term" value="C:plasma membrane"/>
    <property type="evidence" value="ECO:0007669"/>
    <property type="project" value="UniProtKB-SubCell"/>
</dbReference>
<reference evidence="3" key="1">
    <citation type="submission" date="2017-09" db="EMBL/GenBank/DDBJ databases">
        <title>Genome sequence of Nannocystis excedens DSM 71.</title>
        <authorList>
            <person name="Blom J."/>
        </authorList>
    </citation>
    <scope>NUCLEOTIDE SEQUENCE [LARGE SCALE GENOMIC DNA]</scope>
    <source>
        <strain evidence="3">type strain: E19</strain>
    </source>
</reference>
<dbReference type="GO" id="GO:0140359">
    <property type="term" value="F:ABC-type transporter activity"/>
    <property type="evidence" value="ECO:0007669"/>
    <property type="project" value="InterPro"/>
</dbReference>
<keyword evidence="1" id="KW-0812">Transmembrane</keyword>
<dbReference type="AlphaFoldDB" id="A0A2C9DDJ1"/>
<protein>
    <submittedName>
        <fullName evidence="2">ABC-type transport system involved in multi-copper enzyme maturation, permease component</fullName>
    </submittedName>
</protein>
<evidence type="ECO:0000256" key="1">
    <source>
        <dbReference type="SAM" id="Phobius"/>
    </source>
</evidence>
<keyword evidence="3" id="KW-1185">Reference proteome</keyword>
<keyword evidence="1" id="KW-1133">Transmembrane helix</keyword>
<organism evidence="2 3">
    <name type="scientific">Hartmannibacter diazotrophicus</name>
    <dbReference type="NCBI Taxonomy" id="1482074"/>
    <lineage>
        <taxon>Bacteria</taxon>
        <taxon>Pseudomonadati</taxon>
        <taxon>Pseudomonadota</taxon>
        <taxon>Alphaproteobacteria</taxon>
        <taxon>Hyphomicrobiales</taxon>
        <taxon>Pleomorphomonadaceae</taxon>
        <taxon>Hartmannibacter</taxon>
    </lineage>
</organism>
<feature type="transmembrane region" description="Helical" evidence="1">
    <location>
        <begin position="193"/>
        <end position="218"/>
    </location>
</feature>
<dbReference type="PANTHER" id="PTHR43471:SF14">
    <property type="entry name" value="ABC-2 TYPE TRANSPORT SYSTEM PERMEASE PROTEIN"/>
    <property type="match status" value="1"/>
</dbReference>
<feature type="transmembrane region" description="Helical" evidence="1">
    <location>
        <begin position="75"/>
        <end position="95"/>
    </location>
</feature>
<keyword evidence="1" id="KW-0472">Membrane</keyword>
<feature type="transmembrane region" description="Helical" evidence="1">
    <location>
        <begin position="116"/>
        <end position="140"/>
    </location>
</feature>
<dbReference type="KEGG" id="hdi:HDIA_4861"/>
<gene>
    <name evidence="2" type="ORF">HDIA_4861</name>
</gene>
<dbReference type="Pfam" id="PF12679">
    <property type="entry name" value="ABC2_membrane_2"/>
    <property type="match status" value="1"/>
</dbReference>
<dbReference type="PANTHER" id="PTHR43471">
    <property type="entry name" value="ABC TRANSPORTER PERMEASE"/>
    <property type="match status" value="1"/>
</dbReference>
<dbReference type="EMBL" id="LT960614">
    <property type="protein sequence ID" value="SON58402.1"/>
    <property type="molecule type" value="Genomic_DNA"/>
</dbReference>